<evidence type="ECO:0000256" key="4">
    <source>
        <dbReference type="ARBA" id="ARBA00022960"/>
    </source>
</evidence>
<dbReference type="GO" id="GO:0004180">
    <property type="term" value="F:carboxypeptidase activity"/>
    <property type="evidence" value="ECO:0007669"/>
    <property type="project" value="UniProtKB-ARBA"/>
</dbReference>
<keyword evidence="5 7" id="KW-0573">Peptidoglycan synthesis</keyword>
<evidence type="ECO:0000256" key="5">
    <source>
        <dbReference type="ARBA" id="ARBA00022984"/>
    </source>
</evidence>
<feature type="domain" description="L,D-TPase catalytic" evidence="8">
    <location>
        <begin position="1"/>
        <end position="164"/>
    </location>
</feature>
<dbReference type="SUPFAM" id="SSF141523">
    <property type="entry name" value="L,D-transpeptidase catalytic domain-like"/>
    <property type="match status" value="1"/>
</dbReference>
<keyword evidence="4 7" id="KW-0133">Cell shape</keyword>
<comment type="pathway">
    <text evidence="1 7">Cell wall biogenesis; peptidoglycan biosynthesis.</text>
</comment>
<protein>
    <recommendedName>
        <fullName evidence="8">L,D-TPase catalytic domain-containing protein</fullName>
    </recommendedName>
</protein>
<comment type="caution">
    <text evidence="9">The sequence shown here is derived from an EMBL/GenBank/DDBJ whole genome shotgun (WGS) entry which is preliminary data.</text>
</comment>
<dbReference type="PANTHER" id="PTHR38589">
    <property type="entry name" value="BLR0621 PROTEIN"/>
    <property type="match status" value="1"/>
</dbReference>
<keyword evidence="6 7" id="KW-0961">Cell wall biogenesis/degradation</keyword>
<dbReference type="Pfam" id="PF03734">
    <property type="entry name" value="YkuD"/>
    <property type="match status" value="1"/>
</dbReference>
<reference evidence="9 10" key="1">
    <citation type="submission" date="2017-08" db="EMBL/GenBank/DDBJ databases">
        <title>Infants hospitalized years apart are colonized by the same room-sourced microbial strains.</title>
        <authorList>
            <person name="Brooks B."/>
            <person name="Olm M.R."/>
            <person name="Firek B.A."/>
            <person name="Baker R."/>
            <person name="Thomas B.C."/>
            <person name="Morowitz M.J."/>
            <person name="Banfield J.F."/>
        </authorList>
    </citation>
    <scope>NUCLEOTIDE SEQUENCE [LARGE SCALE GENOMIC DNA]</scope>
    <source>
        <strain evidence="9">S2_005_002_R2_34</strain>
    </source>
</reference>
<comment type="similarity">
    <text evidence="2">Belongs to the YkuD family.</text>
</comment>
<dbReference type="InterPro" id="IPR038063">
    <property type="entry name" value="Transpep_catalytic_dom"/>
</dbReference>
<dbReference type="GO" id="GO:0071555">
    <property type="term" value="P:cell wall organization"/>
    <property type="evidence" value="ECO:0007669"/>
    <property type="project" value="UniProtKB-UniRule"/>
</dbReference>
<dbReference type="GO" id="GO:0009252">
    <property type="term" value="P:peptidoglycan biosynthetic process"/>
    <property type="evidence" value="ECO:0007669"/>
    <property type="project" value="UniProtKB-UniPathway"/>
</dbReference>
<feature type="active site" description="Nucleophile" evidence="7">
    <location>
        <position position="140"/>
    </location>
</feature>
<feature type="active site" description="Proton donor/acceptor" evidence="7">
    <location>
        <position position="128"/>
    </location>
</feature>
<dbReference type="PANTHER" id="PTHR38589:SF1">
    <property type="entry name" value="BLR0621 PROTEIN"/>
    <property type="match status" value="1"/>
</dbReference>
<evidence type="ECO:0000256" key="3">
    <source>
        <dbReference type="ARBA" id="ARBA00022679"/>
    </source>
</evidence>
<dbReference type="GO" id="GO:0016740">
    <property type="term" value="F:transferase activity"/>
    <property type="evidence" value="ECO:0007669"/>
    <property type="project" value="UniProtKB-KW"/>
</dbReference>
<dbReference type="GO" id="GO:0008360">
    <property type="term" value="P:regulation of cell shape"/>
    <property type="evidence" value="ECO:0007669"/>
    <property type="project" value="UniProtKB-UniRule"/>
</dbReference>
<dbReference type="InterPro" id="IPR005490">
    <property type="entry name" value="LD_TPept_cat_dom"/>
</dbReference>
<dbReference type="Proteomes" id="UP000249185">
    <property type="component" value="Unassembled WGS sequence"/>
</dbReference>
<sequence length="165" mass="17810">MRVTRFGAHFAGRRFACAVGRGGIGAKRAEGDGITPRGIHRLEALLCRPDRPAGRAGARAFPGARAIGLGDGWSDDPADPAYNTAVRLPRPASHERLRRADPMYDLIGVLDWNRDPVVPGRGSAIFLHVWRGPRRPTAGCVAFAASDLVWILARWTPASRVIVTG</sequence>
<evidence type="ECO:0000313" key="10">
    <source>
        <dbReference type="Proteomes" id="UP000249185"/>
    </source>
</evidence>
<evidence type="ECO:0000313" key="9">
    <source>
        <dbReference type="EMBL" id="PZQ52661.1"/>
    </source>
</evidence>
<accession>A0A2W5NGL5</accession>
<gene>
    <name evidence="9" type="ORF">DI556_00265</name>
</gene>
<name>A0A2W5NGL5_RHOSU</name>
<organism evidence="9 10">
    <name type="scientific">Rhodovulum sulfidophilum</name>
    <name type="common">Rhodobacter sulfidophilus</name>
    <dbReference type="NCBI Taxonomy" id="35806"/>
    <lineage>
        <taxon>Bacteria</taxon>
        <taxon>Pseudomonadati</taxon>
        <taxon>Pseudomonadota</taxon>
        <taxon>Alphaproteobacteria</taxon>
        <taxon>Rhodobacterales</taxon>
        <taxon>Paracoccaceae</taxon>
        <taxon>Rhodovulum</taxon>
    </lineage>
</organism>
<evidence type="ECO:0000259" key="8">
    <source>
        <dbReference type="PROSITE" id="PS52029"/>
    </source>
</evidence>
<dbReference type="EMBL" id="QFPW01000001">
    <property type="protein sequence ID" value="PZQ52661.1"/>
    <property type="molecule type" value="Genomic_DNA"/>
</dbReference>
<evidence type="ECO:0000256" key="2">
    <source>
        <dbReference type="ARBA" id="ARBA00005992"/>
    </source>
</evidence>
<dbReference type="UniPathway" id="UPA00219"/>
<evidence type="ECO:0000256" key="6">
    <source>
        <dbReference type="ARBA" id="ARBA00023316"/>
    </source>
</evidence>
<keyword evidence="3" id="KW-0808">Transferase</keyword>
<dbReference type="AlphaFoldDB" id="A0A2W5NGL5"/>
<dbReference type="PROSITE" id="PS52029">
    <property type="entry name" value="LD_TPASE"/>
    <property type="match status" value="1"/>
</dbReference>
<evidence type="ECO:0000256" key="7">
    <source>
        <dbReference type="PROSITE-ProRule" id="PRU01373"/>
    </source>
</evidence>
<evidence type="ECO:0000256" key="1">
    <source>
        <dbReference type="ARBA" id="ARBA00004752"/>
    </source>
</evidence>
<proteinExistence type="inferred from homology"/>